<name>A0AAD7C745_9AGAR</name>
<evidence type="ECO:0000256" key="3">
    <source>
        <dbReference type="SAM" id="SignalP"/>
    </source>
</evidence>
<gene>
    <name evidence="4" type="ORF">FB45DRAFT_1021816</name>
</gene>
<dbReference type="InterPro" id="IPR036686">
    <property type="entry name" value="Class_II_Hydrophobin_sf"/>
</dbReference>
<accession>A0AAD7C745</accession>
<evidence type="ECO:0000256" key="2">
    <source>
        <dbReference type="ARBA" id="ARBA00023157"/>
    </source>
</evidence>
<dbReference type="Gene3D" id="3.20.120.10">
    <property type="entry name" value="Hydrophobin"/>
    <property type="match status" value="1"/>
</dbReference>
<comment type="caution">
    <text evidence="4">The sequence shown here is derived from an EMBL/GenBank/DDBJ whole genome shotgun (WGS) entry which is preliminary data.</text>
</comment>
<keyword evidence="5" id="KW-1185">Reference proteome</keyword>
<evidence type="ECO:0000313" key="5">
    <source>
        <dbReference type="Proteomes" id="UP001221142"/>
    </source>
</evidence>
<keyword evidence="3" id="KW-0732">Signal</keyword>
<reference evidence="4" key="1">
    <citation type="submission" date="2023-03" db="EMBL/GenBank/DDBJ databases">
        <title>Massive genome expansion in bonnet fungi (Mycena s.s.) driven by repeated elements and novel gene families across ecological guilds.</title>
        <authorList>
            <consortium name="Lawrence Berkeley National Laboratory"/>
            <person name="Harder C.B."/>
            <person name="Miyauchi S."/>
            <person name="Viragh M."/>
            <person name="Kuo A."/>
            <person name="Thoen E."/>
            <person name="Andreopoulos B."/>
            <person name="Lu D."/>
            <person name="Skrede I."/>
            <person name="Drula E."/>
            <person name="Henrissat B."/>
            <person name="Morin E."/>
            <person name="Kohler A."/>
            <person name="Barry K."/>
            <person name="LaButti K."/>
            <person name="Morin E."/>
            <person name="Salamov A."/>
            <person name="Lipzen A."/>
            <person name="Mereny Z."/>
            <person name="Hegedus B."/>
            <person name="Baldrian P."/>
            <person name="Stursova M."/>
            <person name="Weitz H."/>
            <person name="Taylor A."/>
            <person name="Grigoriev I.V."/>
            <person name="Nagy L.G."/>
            <person name="Martin F."/>
            <person name="Kauserud H."/>
        </authorList>
    </citation>
    <scope>NUCLEOTIDE SEQUENCE</scope>
    <source>
        <strain evidence="4">9284</strain>
    </source>
</reference>
<dbReference type="PANTHER" id="PTHR42341:SF1">
    <property type="entry name" value="HYDROPHOBIN"/>
    <property type="match status" value="1"/>
</dbReference>
<dbReference type="EMBL" id="JARKIF010000004">
    <property type="protein sequence ID" value="KAJ7641034.1"/>
    <property type="molecule type" value="Genomic_DNA"/>
</dbReference>
<dbReference type="Proteomes" id="UP001221142">
    <property type="component" value="Unassembled WGS sequence"/>
</dbReference>
<dbReference type="InterPro" id="IPR010636">
    <property type="entry name" value="Class_II_hydrophobin"/>
</dbReference>
<proteinExistence type="inferred from homology"/>
<evidence type="ECO:0000313" key="4">
    <source>
        <dbReference type="EMBL" id="KAJ7641034.1"/>
    </source>
</evidence>
<feature type="signal peptide" evidence="3">
    <location>
        <begin position="1"/>
        <end position="19"/>
    </location>
</feature>
<dbReference type="AlphaFoldDB" id="A0AAD7C745"/>
<keyword evidence="2" id="KW-1015">Disulfide bond</keyword>
<comment type="similarity">
    <text evidence="1">Belongs to the cerato-ulmin hydrophobin family.</text>
</comment>
<dbReference type="SUPFAM" id="SSF101751">
    <property type="entry name" value="Hydrophobin II, HfbII"/>
    <property type="match status" value="1"/>
</dbReference>
<dbReference type="GO" id="GO:0005576">
    <property type="term" value="C:extracellular region"/>
    <property type="evidence" value="ECO:0007669"/>
    <property type="project" value="InterPro"/>
</dbReference>
<feature type="chain" id="PRO_5042091839" evidence="3">
    <location>
        <begin position="20"/>
        <end position="102"/>
    </location>
</feature>
<evidence type="ECO:0000256" key="1">
    <source>
        <dbReference type="ARBA" id="ARBA00009576"/>
    </source>
</evidence>
<dbReference type="CDD" id="cd23508">
    <property type="entry name" value="hydrophobin_II"/>
    <property type="match status" value="1"/>
</dbReference>
<organism evidence="4 5">
    <name type="scientific">Roridomyces roridus</name>
    <dbReference type="NCBI Taxonomy" id="1738132"/>
    <lineage>
        <taxon>Eukaryota</taxon>
        <taxon>Fungi</taxon>
        <taxon>Dikarya</taxon>
        <taxon>Basidiomycota</taxon>
        <taxon>Agaricomycotina</taxon>
        <taxon>Agaricomycetes</taxon>
        <taxon>Agaricomycetidae</taxon>
        <taxon>Agaricales</taxon>
        <taxon>Marasmiineae</taxon>
        <taxon>Mycenaceae</taxon>
        <taxon>Roridomyces</taxon>
    </lineage>
</organism>
<dbReference type="Pfam" id="PF06766">
    <property type="entry name" value="Hydrophobin_2"/>
    <property type="match status" value="1"/>
</dbReference>
<sequence>MHFTALTTLVFAALTLVGASPLIAERQTYEACSGLYGNAQCCATDVLGVADLDCGVPTITPTDAAHFQSTCADMGRRARCCVLAGVLGQVDVLCVTPVGVSA</sequence>
<dbReference type="PANTHER" id="PTHR42341">
    <property type="entry name" value="HYDROPHOBIN"/>
    <property type="match status" value="1"/>
</dbReference>
<protein>
    <submittedName>
        <fullName evidence="4">Cerato-ulmin hydrophobin family</fullName>
    </submittedName>
</protein>